<proteinExistence type="predicted"/>
<feature type="compositionally biased region" description="Acidic residues" evidence="1">
    <location>
        <begin position="71"/>
        <end position="80"/>
    </location>
</feature>
<protein>
    <submittedName>
        <fullName evidence="2">Uncharacterized protein</fullName>
    </submittedName>
</protein>
<reference evidence="2 3" key="1">
    <citation type="submission" date="2024-06" db="EMBL/GenBank/DDBJ databases">
        <title>The Natural Products Discovery Center: Release of the First 8490 Sequenced Strains for Exploring Actinobacteria Biosynthetic Diversity.</title>
        <authorList>
            <person name="Kalkreuter E."/>
            <person name="Kautsar S.A."/>
            <person name="Yang D."/>
            <person name="Bader C.D."/>
            <person name="Teijaro C.N."/>
            <person name="Fluegel L."/>
            <person name="Davis C.M."/>
            <person name="Simpson J.R."/>
            <person name="Lauterbach L."/>
            <person name="Steele A.D."/>
            <person name="Gui C."/>
            <person name="Meng S."/>
            <person name="Li G."/>
            <person name="Viehrig K."/>
            <person name="Ye F."/>
            <person name="Su P."/>
            <person name="Kiefer A.F."/>
            <person name="Nichols A."/>
            <person name="Cepeda A.J."/>
            <person name="Yan W."/>
            <person name="Fan B."/>
            <person name="Jiang Y."/>
            <person name="Adhikari A."/>
            <person name="Zheng C.-J."/>
            <person name="Schuster L."/>
            <person name="Cowan T.M."/>
            <person name="Smanski M.J."/>
            <person name="Chevrette M.G."/>
            <person name="De Carvalho L.P.S."/>
            <person name="Shen B."/>
        </authorList>
    </citation>
    <scope>NUCLEOTIDE SEQUENCE [LARGE SCALE GENOMIC DNA]</scope>
    <source>
        <strain evidence="2 3">NPDC050100</strain>
    </source>
</reference>
<accession>A0ABV3GA49</accession>
<dbReference type="EMBL" id="JBFALK010000003">
    <property type="protein sequence ID" value="MEV0968510.1"/>
    <property type="molecule type" value="Genomic_DNA"/>
</dbReference>
<dbReference type="RefSeq" id="WP_358131247.1">
    <property type="nucleotide sequence ID" value="NZ_JBFALK010000003.1"/>
</dbReference>
<keyword evidence="3" id="KW-1185">Reference proteome</keyword>
<evidence type="ECO:0000313" key="3">
    <source>
        <dbReference type="Proteomes" id="UP001551675"/>
    </source>
</evidence>
<name>A0ABV3GA49_MICGL</name>
<organism evidence="2 3">
    <name type="scientific">Microtetraspora glauca</name>
    <dbReference type="NCBI Taxonomy" id="1996"/>
    <lineage>
        <taxon>Bacteria</taxon>
        <taxon>Bacillati</taxon>
        <taxon>Actinomycetota</taxon>
        <taxon>Actinomycetes</taxon>
        <taxon>Streptosporangiales</taxon>
        <taxon>Streptosporangiaceae</taxon>
        <taxon>Microtetraspora</taxon>
    </lineage>
</organism>
<feature type="region of interest" description="Disordered" evidence="1">
    <location>
        <begin position="1"/>
        <end position="22"/>
    </location>
</feature>
<evidence type="ECO:0000256" key="1">
    <source>
        <dbReference type="SAM" id="MobiDB-lite"/>
    </source>
</evidence>
<comment type="caution">
    <text evidence="2">The sequence shown here is derived from an EMBL/GenBank/DDBJ whole genome shotgun (WGS) entry which is preliminary data.</text>
</comment>
<dbReference type="Proteomes" id="UP001551675">
    <property type="component" value="Unassembled WGS sequence"/>
</dbReference>
<evidence type="ECO:0000313" key="2">
    <source>
        <dbReference type="EMBL" id="MEV0968510.1"/>
    </source>
</evidence>
<sequence>MASNTAKAKKKETPLPPVPDVEEPAATLCAGCFPHGLAEVPEGATVVSCAHGAWRVADLVEQQTPEPVEGQGDDETPPAE</sequence>
<gene>
    <name evidence="2" type="ORF">AB0I59_07740</name>
</gene>
<feature type="region of interest" description="Disordered" evidence="1">
    <location>
        <begin position="60"/>
        <end position="80"/>
    </location>
</feature>